<keyword evidence="2" id="KW-1185">Reference proteome</keyword>
<proteinExistence type="predicted"/>
<evidence type="ECO:0000313" key="1">
    <source>
        <dbReference type="EMBL" id="NCI50387.1"/>
    </source>
</evidence>
<name>A0ABW9ZTD1_9BACT</name>
<protein>
    <submittedName>
        <fullName evidence="1">YkgJ family cysteine cluster protein</fullName>
    </submittedName>
</protein>
<evidence type="ECO:0000313" key="2">
    <source>
        <dbReference type="Proteomes" id="UP000753802"/>
    </source>
</evidence>
<dbReference type="RefSeq" id="WP_161818686.1">
    <property type="nucleotide sequence ID" value="NZ_JAACJS010000012.1"/>
</dbReference>
<dbReference type="Pfam" id="PF03692">
    <property type="entry name" value="CxxCxxCC"/>
    <property type="match status" value="1"/>
</dbReference>
<dbReference type="EMBL" id="JAACJS010000012">
    <property type="protein sequence ID" value="NCI50387.1"/>
    <property type="molecule type" value="Genomic_DNA"/>
</dbReference>
<accession>A0ABW9ZTD1</accession>
<sequence length="141" mass="16437">MKAHDSEQIDRMVNVLNDRVSPRVSCTDCGNCCKSLMVLISDAEADHLSNHLQQSRESFDAQYLEKGSNGLMIMNRMPCPFLSDHKCTVYEHRFEGCKEFPALHLPEFKRRLFTTFMHYERCPIIFNVVEQLKDEMAFERG</sequence>
<comment type="caution">
    <text evidence="1">The sequence shown here is derived from an EMBL/GenBank/DDBJ whole genome shotgun (WGS) entry which is preliminary data.</text>
</comment>
<gene>
    <name evidence="1" type="ORF">GWC95_10670</name>
</gene>
<dbReference type="InterPro" id="IPR005358">
    <property type="entry name" value="Puta_zinc/iron-chelating_dom"/>
</dbReference>
<reference evidence="1 2" key="1">
    <citation type="submission" date="2020-01" db="EMBL/GenBank/DDBJ databases">
        <title>Genome analysis.</title>
        <authorList>
            <person name="Wu S."/>
            <person name="Wang G."/>
        </authorList>
    </citation>
    <scope>NUCLEOTIDE SEQUENCE [LARGE SCALE GENOMIC DNA]</scope>
    <source>
        <strain evidence="1 2">SYL130</strain>
    </source>
</reference>
<dbReference type="Proteomes" id="UP000753802">
    <property type="component" value="Unassembled WGS sequence"/>
</dbReference>
<organism evidence="1 2">
    <name type="scientific">Sediminibacterium roseum</name>
    <dbReference type="NCBI Taxonomy" id="1978412"/>
    <lineage>
        <taxon>Bacteria</taxon>
        <taxon>Pseudomonadati</taxon>
        <taxon>Bacteroidota</taxon>
        <taxon>Chitinophagia</taxon>
        <taxon>Chitinophagales</taxon>
        <taxon>Chitinophagaceae</taxon>
        <taxon>Sediminibacterium</taxon>
    </lineage>
</organism>